<dbReference type="Proteomes" id="UP001592582">
    <property type="component" value="Unassembled WGS sequence"/>
</dbReference>
<dbReference type="Proteomes" id="UP001592530">
    <property type="component" value="Unassembled WGS sequence"/>
</dbReference>
<organism evidence="2 5">
    <name type="scientific">Streptacidiphilus alkalitolerans</name>
    <dbReference type="NCBI Taxonomy" id="3342712"/>
    <lineage>
        <taxon>Bacteria</taxon>
        <taxon>Bacillati</taxon>
        <taxon>Actinomycetota</taxon>
        <taxon>Actinomycetes</taxon>
        <taxon>Kitasatosporales</taxon>
        <taxon>Streptomycetaceae</taxon>
        <taxon>Streptacidiphilus</taxon>
    </lineage>
</organism>
<protein>
    <submittedName>
        <fullName evidence="2">Uncharacterized protein</fullName>
    </submittedName>
</protein>
<dbReference type="EMBL" id="JBHEZY010000002">
    <property type="protein sequence ID" value="MFC1430454.1"/>
    <property type="molecule type" value="Genomic_DNA"/>
</dbReference>
<name>A0ABV6V2R0_9ACTN</name>
<dbReference type="RefSeq" id="WP_380501358.1">
    <property type="nucleotide sequence ID" value="NZ_JBHEZX010000001.1"/>
</dbReference>
<dbReference type="EMBL" id="JBHEZX010000001">
    <property type="protein sequence ID" value="MFC1407968.1"/>
    <property type="molecule type" value="Genomic_DNA"/>
</dbReference>
<evidence type="ECO:0000313" key="3">
    <source>
        <dbReference type="EMBL" id="MFC1430454.1"/>
    </source>
</evidence>
<keyword evidence="5" id="KW-1185">Reference proteome</keyword>
<evidence type="ECO:0000256" key="1">
    <source>
        <dbReference type="SAM" id="MobiDB-lite"/>
    </source>
</evidence>
<evidence type="ECO:0000313" key="5">
    <source>
        <dbReference type="Proteomes" id="UP001592582"/>
    </source>
</evidence>
<sequence length="55" mass="6115">MTTAAIALVLLFVLAYALERNHRRQSGPRPPQTGSSDLPDRDTQRVLAELAARRN</sequence>
<feature type="region of interest" description="Disordered" evidence="1">
    <location>
        <begin position="21"/>
        <end position="44"/>
    </location>
</feature>
<evidence type="ECO:0000313" key="4">
    <source>
        <dbReference type="Proteomes" id="UP001592530"/>
    </source>
</evidence>
<accession>A0ABV6V2R0</accession>
<proteinExistence type="predicted"/>
<gene>
    <name evidence="3" type="ORF">ACEZDB_07210</name>
    <name evidence="2" type="ORF">ACEZDG_01600</name>
</gene>
<reference evidence="4 5" key="1">
    <citation type="submission" date="2024-09" db="EMBL/GenBank/DDBJ databases">
        <authorList>
            <person name="Lee S.D."/>
        </authorList>
    </citation>
    <scope>NUCLEOTIDE SEQUENCE [LARGE SCALE GENOMIC DNA]</scope>
    <source>
        <strain evidence="2 5">N1-1</strain>
        <strain evidence="3 4">N1-3</strain>
    </source>
</reference>
<comment type="caution">
    <text evidence="2">The sequence shown here is derived from an EMBL/GenBank/DDBJ whole genome shotgun (WGS) entry which is preliminary data.</text>
</comment>
<evidence type="ECO:0000313" key="2">
    <source>
        <dbReference type="EMBL" id="MFC1407968.1"/>
    </source>
</evidence>